<dbReference type="InterPro" id="IPR002155">
    <property type="entry name" value="Thiolase"/>
</dbReference>
<dbReference type="Gene3D" id="3.40.47.10">
    <property type="match status" value="1"/>
</dbReference>
<comment type="caution">
    <text evidence="11">The sequence shown here is derived from an EMBL/GenBank/DDBJ whole genome shotgun (WGS) entry which is preliminary data.</text>
</comment>
<dbReference type="Pfam" id="PF00108">
    <property type="entry name" value="Thiolase_N"/>
    <property type="match status" value="1"/>
</dbReference>
<keyword evidence="3 8" id="KW-0808">Transferase</keyword>
<evidence type="ECO:0000259" key="10">
    <source>
        <dbReference type="Pfam" id="PF02803"/>
    </source>
</evidence>
<feature type="active site" description="Acyl-thioester intermediate" evidence="7">
    <location>
        <position position="87"/>
    </location>
</feature>
<dbReference type="PROSITE" id="PS00098">
    <property type="entry name" value="THIOLASE_1"/>
    <property type="match status" value="1"/>
</dbReference>
<keyword evidence="12" id="KW-1185">Reference proteome</keyword>
<gene>
    <name evidence="11" type="ORF">FHR83_005770</name>
</gene>
<dbReference type="PROSITE" id="PS00737">
    <property type="entry name" value="THIOLASE_2"/>
    <property type="match status" value="1"/>
</dbReference>
<dbReference type="InterPro" id="IPR020610">
    <property type="entry name" value="Thiolase_AS"/>
</dbReference>
<evidence type="ECO:0000256" key="4">
    <source>
        <dbReference type="ARBA" id="ARBA00023315"/>
    </source>
</evidence>
<name>A0A7W5AL14_9ACTN</name>
<dbReference type="InterPro" id="IPR020615">
    <property type="entry name" value="Thiolase_acyl_enz_int_AS"/>
</dbReference>
<keyword evidence="4 8" id="KW-0012">Acyltransferase</keyword>
<comment type="similarity">
    <text evidence="1 8">Belongs to the thiolase-like superfamily. Thiolase family.</text>
</comment>
<sequence>MSVVIAGYARTPFVRFSGSLATVPAAELGAHAIRAALARAGVPAAAVQRVFAGQVLQGLAGQNPARQAAVAAGIPLGAPATTLNAVCLSGLEAVAAGVAAIESGRADVAVAVGMESMSLAPHAWRGGRAGTRYGAIEVLDTLEQDGLTDAFEQRSMGASTEAGNNDLGIDRPAQDAWAARSHQRAEASHAFLTGEIEPFPVRDRRLGDRRLSDRLLDADDGIRPGTTAEALAKLRPAFAADGTITAGNASPLTDGAAALVLMSATAAAAHGARPLARVLASSMVAGPDVRLHLQPAAAIEAALKDLGADPSALGRVEINEAFASVALASVNALGIDPDIVNVHGGAIALGHPIGASGARIVGTLARQLHEPGTTGLGAAAICGGGGQGSAILLEPV</sequence>
<accession>A0A7W5AL14</accession>
<dbReference type="Proteomes" id="UP000590749">
    <property type="component" value="Unassembled WGS sequence"/>
</dbReference>
<dbReference type="InterPro" id="IPR020616">
    <property type="entry name" value="Thiolase_N"/>
</dbReference>
<dbReference type="GO" id="GO:0003985">
    <property type="term" value="F:acetyl-CoA C-acetyltransferase activity"/>
    <property type="evidence" value="ECO:0007669"/>
    <property type="project" value="UniProtKB-EC"/>
</dbReference>
<feature type="domain" description="Thiolase N-terminal" evidence="9">
    <location>
        <begin position="3"/>
        <end position="264"/>
    </location>
</feature>
<dbReference type="InterPro" id="IPR020617">
    <property type="entry name" value="Thiolase_C"/>
</dbReference>
<feature type="domain" description="Thiolase C-terminal" evidence="10">
    <location>
        <begin position="273"/>
        <end position="394"/>
    </location>
</feature>
<dbReference type="AlphaFoldDB" id="A0A7W5AL14"/>
<evidence type="ECO:0000256" key="2">
    <source>
        <dbReference type="ARBA" id="ARBA00012705"/>
    </source>
</evidence>
<dbReference type="NCBIfam" id="TIGR01930">
    <property type="entry name" value="AcCoA-C-Actrans"/>
    <property type="match status" value="1"/>
</dbReference>
<feature type="active site" description="Proton acceptor" evidence="7">
    <location>
        <position position="351"/>
    </location>
</feature>
<dbReference type="InterPro" id="IPR016039">
    <property type="entry name" value="Thiolase-like"/>
</dbReference>
<dbReference type="InterPro" id="IPR020613">
    <property type="entry name" value="Thiolase_CS"/>
</dbReference>
<dbReference type="PIRSF" id="PIRSF000429">
    <property type="entry name" value="Ac-CoA_Ac_transf"/>
    <property type="match status" value="1"/>
</dbReference>
<evidence type="ECO:0000256" key="7">
    <source>
        <dbReference type="PIRSR" id="PIRSR000429-1"/>
    </source>
</evidence>
<dbReference type="RefSeq" id="WP_183223804.1">
    <property type="nucleotide sequence ID" value="NZ_BMPW01000014.1"/>
</dbReference>
<protein>
    <recommendedName>
        <fullName evidence="6">Probable acetyl-CoA acetyltransferase</fullName>
        <ecNumber evidence="2">2.3.1.9</ecNumber>
    </recommendedName>
    <alternativeName>
        <fullName evidence="5">Acetoacetyl-CoA thiolase</fullName>
    </alternativeName>
</protein>
<dbReference type="EC" id="2.3.1.9" evidence="2"/>
<feature type="active site" description="Proton acceptor" evidence="7">
    <location>
        <position position="382"/>
    </location>
</feature>
<reference evidence="11 12" key="1">
    <citation type="submission" date="2020-08" db="EMBL/GenBank/DDBJ databases">
        <title>Genomic Encyclopedia of Type Strains, Phase III (KMG-III): the genomes of soil and plant-associated and newly described type strains.</title>
        <authorList>
            <person name="Whitman W."/>
        </authorList>
    </citation>
    <scope>NUCLEOTIDE SEQUENCE [LARGE SCALE GENOMIC DNA]</scope>
    <source>
        <strain evidence="11 12">CECT 3287</strain>
    </source>
</reference>
<dbReference type="PANTHER" id="PTHR18919">
    <property type="entry name" value="ACETYL-COA C-ACYLTRANSFERASE"/>
    <property type="match status" value="1"/>
</dbReference>
<evidence type="ECO:0000313" key="11">
    <source>
        <dbReference type="EMBL" id="MBB3098085.1"/>
    </source>
</evidence>
<dbReference type="Pfam" id="PF02803">
    <property type="entry name" value="Thiolase_C"/>
    <property type="match status" value="1"/>
</dbReference>
<evidence type="ECO:0000313" key="12">
    <source>
        <dbReference type="Proteomes" id="UP000590749"/>
    </source>
</evidence>
<evidence type="ECO:0000256" key="8">
    <source>
        <dbReference type="RuleBase" id="RU003557"/>
    </source>
</evidence>
<evidence type="ECO:0000256" key="1">
    <source>
        <dbReference type="ARBA" id="ARBA00010982"/>
    </source>
</evidence>
<dbReference type="PROSITE" id="PS00099">
    <property type="entry name" value="THIOLASE_3"/>
    <property type="match status" value="1"/>
</dbReference>
<evidence type="ECO:0000256" key="6">
    <source>
        <dbReference type="ARBA" id="ARBA00040529"/>
    </source>
</evidence>
<proteinExistence type="inferred from homology"/>
<dbReference type="CDD" id="cd00751">
    <property type="entry name" value="thiolase"/>
    <property type="match status" value="1"/>
</dbReference>
<dbReference type="PANTHER" id="PTHR18919:SF107">
    <property type="entry name" value="ACETYL-COA ACETYLTRANSFERASE, CYTOSOLIC"/>
    <property type="match status" value="1"/>
</dbReference>
<dbReference type="EMBL" id="JACHXF010000013">
    <property type="protein sequence ID" value="MBB3098085.1"/>
    <property type="molecule type" value="Genomic_DNA"/>
</dbReference>
<evidence type="ECO:0000259" key="9">
    <source>
        <dbReference type="Pfam" id="PF00108"/>
    </source>
</evidence>
<evidence type="ECO:0000256" key="5">
    <source>
        <dbReference type="ARBA" id="ARBA00030755"/>
    </source>
</evidence>
<evidence type="ECO:0000256" key="3">
    <source>
        <dbReference type="ARBA" id="ARBA00022679"/>
    </source>
</evidence>
<organism evidence="11 12">
    <name type="scientific">Actinoplanes campanulatus</name>
    <dbReference type="NCBI Taxonomy" id="113559"/>
    <lineage>
        <taxon>Bacteria</taxon>
        <taxon>Bacillati</taxon>
        <taxon>Actinomycetota</taxon>
        <taxon>Actinomycetes</taxon>
        <taxon>Micromonosporales</taxon>
        <taxon>Micromonosporaceae</taxon>
        <taxon>Actinoplanes</taxon>
    </lineage>
</organism>
<dbReference type="SUPFAM" id="SSF53901">
    <property type="entry name" value="Thiolase-like"/>
    <property type="match status" value="2"/>
</dbReference>